<geneLocation type="plasmid" evidence="2 3">
    <name>EAL2_808p</name>
</geneLocation>
<dbReference type="HOGENOM" id="CLU_063459_0_1_9"/>
<dbReference type="PANTHER" id="PTHR44068">
    <property type="entry name" value="ZGC:194242"/>
    <property type="match status" value="1"/>
</dbReference>
<dbReference type="GO" id="GO:0032259">
    <property type="term" value="P:methylation"/>
    <property type="evidence" value="ECO:0007669"/>
    <property type="project" value="UniProtKB-KW"/>
</dbReference>
<name>W8UAA7_PEPAC</name>
<feature type="domain" description="Methyltransferase" evidence="1">
    <location>
        <begin position="43"/>
        <end position="123"/>
    </location>
</feature>
<protein>
    <submittedName>
        <fullName evidence="2">Methyltransferase type 11</fullName>
    </submittedName>
</protein>
<organism evidence="2 3">
    <name type="scientific">Peptoclostridium acidaminophilum DSM 3953</name>
    <dbReference type="NCBI Taxonomy" id="1286171"/>
    <lineage>
        <taxon>Bacteria</taxon>
        <taxon>Bacillati</taxon>
        <taxon>Bacillota</taxon>
        <taxon>Clostridia</taxon>
        <taxon>Peptostreptococcales</taxon>
        <taxon>Peptoclostridiaceae</taxon>
        <taxon>Peptoclostridium</taxon>
    </lineage>
</organism>
<dbReference type="KEGG" id="eac:EAL2_808p02260"/>
<keyword evidence="3" id="KW-1185">Reference proteome</keyword>
<sequence length="244" mass="28127">MKKYPRTEKYDNNWVSENWMGPNPLWLLEELCEHMELKPGMKVLDMGCGKGITSVFLAKEFGVTVFANDLWISATENLKRFEEAGVAELVFPVHAEAHALPYAEGFFDAAISIDSYQYYGADETYFPCTYSKLVKTGGQFGIVVPGLTREFDKGYPDTLKEHWEGEMFSFHSKNWWRRLWEKTGIVEITACYDMEEPKEIWQPWAKWAKDNLGFNDVEFLNSDTNNDIALIVMSAIKKQTTPEV</sequence>
<dbReference type="SUPFAM" id="SSF53335">
    <property type="entry name" value="S-adenosyl-L-methionine-dependent methyltransferases"/>
    <property type="match status" value="1"/>
</dbReference>
<dbReference type="PATRIC" id="fig|1286171.3.peg.2403"/>
<evidence type="ECO:0000313" key="2">
    <source>
        <dbReference type="EMBL" id="AHM57731.1"/>
    </source>
</evidence>
<evidence type="ECO:0000259" key="1">
    <source>
        <dbReference type="Pfam" id="PF13649"/>
    </source>
</evidence>
<evidence type="ECO:0000313" key="3">
    <source>
        <dbReference type="Proteomes" id="UP000019591"/>
    </source>
</evidence>
<dbReference type="CDD" id="cd02440">
    <property type="entry name" value="AdoMet_MTases"/>
    <property type="match status" value="1"/>
</dbReference>
<dbReference type="InterPro" id="IPR029063">
    <property type="entry name" value="SAM-dependent_MTases_sf"/>
</dbReference>
<gene>
    <name evidence="2" type="ORF">EAL2_808p02260</name>
</gene>
<reference evidence="2 3" key="1">
    <citation type="journal article" date="2014" name="Genome Announc.">
        <title>Complete Genome Sequence of Amino Acid-Utilizing Eubacterium acidaminophilum al-2 (DSM 3953).</title>
        <authorList>
            <person name="Poehlein A."/>
            <person name="Andreesen J.R."/>
            <person name="Daniel R."/>
        </authorList>
    </citation>
    <scope>NUCLEOTIDE SEQUENCE [LARGE SCALE GENOMIC DNA]</scope>
    <source>
        <strain evidence="2 3">DSM 3953</strain>
        <plasmid evidence="3">Plasmid EAL2_808p</plasmid>
    </source>
</reference>
<dbReference type="Proteomes" id="UP000019591">
    <property type="component" value="Plasmid EAL2_808p"/>
</dbReference>
<dbReference type="Gene3D" id="3.40.50.150">
    <property type="entry name" value="Vaccinia Virus protein VP39"/>
    <property type="match status" value="1"/>
</dbReference>
<dbReference type="eggNOG" id="COG2230">
    <property type="taxonomic scope" value="Bacteria"/>
</dbReference>
<dbReference type="InterPro" id="IPR041698">
    <property type="entry name" value="Methyltransf_25"/>
</dbReference>
<keyword evidence="2" id="KW-0489">Methyltransferase</keyword>
<dbReference type="AlphaFoldDB" id="W8UAA7"/>
<keyword evidence="2" id="KW-0614">Plasmid</keyword>
<dbReference type="Pfam" id="PF13649">
    <property type="entry name" value="Methyltransf_25"/>
    <property type="match status" value="1"/>
</dbReference>
<proteinExistence type="predicted"/>
<dbReference type="RefSeq" id="WP_025436615.1">
    <property type="nucleotide sequence ID" value="NZ_CP007453.1"/>
</dbReference>
<dbReference type="GO" id="GO:0008168">
    <property type="term" value="F:methyltransferase activity"/>
    <property type="evidence" value="ECO:0007669"/>
    <property type="project" value="UniProtKB-KW"/>
</dbReference>
<dbReference type="InterPro" id="IPR050447">
    <property type="entry name" value="Erg6_SMT_methyltransf"/>
</dbReference>
<keyword evidence="2" id="KW-0808">Transferase</keyword>
<accession>W8UAA7</accession>
<dbReference type="PANTHER" id="PTHR44068:SF11">
    <property type="entry name" value="GERANYL DIPHOSPHATE 2-C-METHYLTRANSFERASE"/>
    <property type="match status" value="1"/>
</dbReference>
<dbReference type="OrthoDB" id="9804312at2"/>
<dbReference type="EMBL" id="CP007453">
    <property type="protein sequence ID" value="AHM57731.1"/>
    <property type="molecule type" value="Genomic_DNA"/>
</dbReference>